<dbReference type="AlphaFoldDB" id="A0A1F5LIP4"/>
<proteinExistence type="predicted"/>
<accession>A0A1F5LIP4</accession>
<gene>
    <name evidence="1" type="ORF">PENARI_c008G07188</name>
</gene>
<dbReference type="RefSeq" id="XP_022488523.1">
    <property type="nucleotide sequence ID" value="XM_022631501.1"/>
</dbReference>
<keyword evidence="2" id="KW-1185">Reference proteome</keyword>
<reference evidence="1 2" key="1">
    <citation type="journal article" date="2016" name="Sci. Rep.">
        <title>Penicillium arizonense, a new, genome sequenced fungal species, reveals a high chemical diversity in secreted metabolites.</title>
        <authorList>
            <person name="Grijseels S."/>
            <person name="Nielsen J.C."/>
            <person name="Randelovic M."/>
            <person name="Nielsen J."/>
            <person name="Nielsen K.F."/>
            <person name="Workman M."/>
            <person name="Frisvad J.C."/>
        </authorList>
    </citation>
    <scope>NUCLEOTIDE SEQUENCE [LARGE SCALE GENOMIC DNA]</scope>
    <source>
        <strain evidence="1 2">CBS 141311</strain>
    </source>
</reference>
<evidence type="ECO:0000313" key="2">
    <source>
        <dbReference type="Proteomes" id="UP000177622"/>
    </source>
</evidence>
<comment type="caution">
    <text evidence="1">The sequence shown here is derived from an EMBL/GenBank/DDBJ whole genome shotgun (WGS) entry which is preliminary data.</text>
</comment>
<dbReference type="GeneID" id="34576235"/>
<sequence length="228" mass="25570">MRFSLLDIRLVYGDEYTKVSLAHSISLTDFYFLNPEIDANYTNLLLNEAYYVKAVGSITSYANYTVTRVLPITVTPVNFTNVNTNIPTATSDPCYIYTGAALLPTASGTILDYYDYENPSNYTSECVAMATFWGIIMKQMVTWNPSLVNNASTYELNMENSYCILRYENSTASTEDTDSGLCLPMNAMEAGTASNYNCFTSVDLSYSNVYTYDDIIYDYSLTMDDLVS</sequence>
<dbReference type="Proteomes" id="UP000177622">
    <property type="component" value="Unassembled WGS sequence"/>
</dbReference>
<evidence type="ECO:0000313" key="1">
    <source>
        <dbReference type="EMBL" id="OGE53084.1"/>
    </source>
</evidence>
<dbReference type="OrthoDB" id="5985073at2759"/>
<dbReference type="STRING" id="1835702.A0A1F5LIP4"/>
<protein>
    <recommendedName>
        <fullName evidence="3">LysM domain-containing protein</fullName>
    </recommendedName>
</protein>
<organism evidence="1 2">
    <name type="scientific">Penicillium arizonense</name>
    <dbReference type="NCBI Taxonomy" id="1835702"/>
    <lineage>
        <taxon>Eukaryota</taxon>
        <taxon>Fungi</taxon>
        <taxon>Dikarya</taxon>
        <taxon>Ascomycota</taxon>
        <taxon>Pezizomycotina</taxon>
        <taxon>Eurotiomycetes</taxon>
        <taxon>Eurotiomycetidae</taxon>
        <taxon>Eurotiales</taxon>
        <taxon>Aspergillaceae</taxon>
        <taxon>Penicillium</taxon>
    </lineage>
</organism>
<name>A0A1F5LIP4_PENAI</name>
<dbReference type="EMBL" id="LXJU01000008">
    <property type="protein sequence ID" value="OGE53084.1"/>
    <property type="molecule type" value="Genomic_DNA"/>
</dbReference>
<evidence type="ECO:0008006" key="3">
    <source>
        <dbReference type="Google" id="ProtNLM"/>
    </source>
</evidence>